<dbReference type="PANTHER" id="PTHR24421">
    <property type="entry name" value="NITRATE/NITRITE SENSOR PROTEIN NARX-RELATED"/>
    <property type="match status" value="1"/>
</dbReference>
<dbReference type="PANTHER" id="PTHR24421:SF63">
    <property type="entry name" value="SENSOR HISTIDINE KINASE DESK"/>
    <property type="match status" value="1"/>
</dbReference>
<keyword evidence="2 7" id="KW-0418">Kinase</keyword>
<feature type="compositionally biased region" description="Low complexity" evidence="4">
    <location>
        <begin position="7"/>
        <end position="22"/>
    </location>
</feature>
<reference evidence="7" key="1">
    <citation type="submission" date="2020-08" db="EMBL/GenBank/DDBJ databases">
        <title>Sequencing the genomes of 1000 actinobacteria strains.</title>
        <authorList>
            <person name="Klenk H.-P."/>
        </authorList>
    </citation>
    <scope>NUCLEOTIDE SEQUENCE</scope>
    <source>
        <strain evidence="7">DSM 10695</strain>
    </source>
</reference>
<feature type="transmembrane region" description="Helical" evidence="5">
    <location>
        <begin position="73"/>
        <end position="93"/>
    </location>
</feature>
<dbReference type="AlphaFoldDB" id="A0A923E3A4"/>
<dbReference type="Pfam" id="PF07730">
    <property type="entry name" value="HisKA_3"/>
    <property type="match status" value="1"/>
</dbReference>
<dbReference type="EC" id="2.7.13.3" evidence="7"/>
<feature type="domain" description="Signal transduction histidine kinase subgroup 3 dimerisation and phosphoacceptor" evidence="6">
    <location>
        <begin position="216"/>
        <end position="280"/>
    </location>
</feature>
<dbReference type="InterPro" id="IPR050482">
    <property type="entry name" value="Sensor_HK_TwoCompSys"/>
</dbReference>
<dbReference type="GO" id="GO:0016020">
    <property type="term" value="C:membrane"/>
    <property type="evidence" value="ECO:0007669"/>
    <property type="project" value="InterPro"/>
</dbReference>
<evidence type="ECO:0000313" key="7">
    <source>
        <dbReference type="EMBL" id="MBB6333765.1"/>
    </source>
</evidence>
<organism evidence="7 8">
    <name type="scientific">Schaalia hyovaginalis</name>
    <dbReference type="NCBI Taxonomy" id="29316"/>
    <lineage>
        <taxon>Bacteria</taxon>
        <taxon>Bacillati</taxon>
        <taxon>Actinomycetota</taxon>
        <taxon>Actinomycetes</taxon>
        <taxon>Actinomycetales</taxon>
        <taxon>Actinomycetaceae</taxon>
        <taxon>Schaalia</taxon>
    </lineage>
</organism>
<comment type="caution">
    <text evidence="7">The sequence shown here is derived from an EMBL/GenBank/DDBJ whole genome shotgun (WGS) entry which is preliminary data.</text>
</comment>
<name>A0A923E3A4_9ACTO</name>
<feature type="transmembrane region" description="Helical" evidence="5">
    <location>
        <begin position="42"/>
        <end position="67"/>
    </location>
</feature>
<evidence type="ECO:0000256" key="1">
    <source>
        <dbReference type="ARBA" id="ARBA00022679"/>
    </source>
</evidence>
<feature type="region of interest" description="Disordered" evidence="4">
    <location>
        <begin position="1"/>
        <end position="34"/>
    </location>
</feature>
<dbReference type="InterPro" id="IPR036890">
    <property type="entry name" value="HATPase_C_sf"/>
</dbReference>
<keyword evidence="1 7" id="KW-0808">Transferase</keyword>
<dbReference type="InterPro" id="IPR011712">
    <property type="entry name" value="Sig_transdc_His_kin_sub3_dim/P"/>
</dbReference>
<accession>A0A923E3A4</accession>
<dbReference type="Gene3D" id="3.30.565.10">
    <property type="entry name" value="Histidine kinase-like ATPase, C-terminal domain"/>
    <property type="match status" value="1"/>
</dbReference>
<keyword evidence="8" id="KW-1185">Reference proteome</keyword>
<dbReference type="GO" id="GO:0000155">
    <property type="term" value="F:phosphorelay sensor kinase activity"/>
    <property type="evidence" value="ECO:0007669"/>
    <property type="project" value="InterPro"/>
</dbReference>
<dbReference type="EMBL" id="JACHMK010000001">
    <property type="protein sequence ID" value="MBB6333765.1"/>
    <property type="molecule type" value="Genomic_DNA"/>
</dbReference>
<dbReference type="Proteomes" id="UP000617426">
    <property type="component" value="Unassembled WGS sequence"/>
</dbReference>
<feature type="transmembrane region" description="Helical" evidence="5">
    <location>
        <begin position="151"/>
        <end position="169"/>
    </location>
</feature>
<evidence type="ECO:0000313" key="8">
    <source>
        <dbReference type="Proteomes" id="UP000617426"/>
    </source>
</evidence>
<keyword evidence="5" id="KW-1133">Transmembrane helix</keyword>
<evidence type="ECO:0000256" key="2">
    <source>
        <dbReference type="ARBA" id="ARBA00022777"/>
    </source>
</evidence>
<evidence type="ECO:0000259" key="6">
    <source>
        <dbReference type="Pfam" id="PF07730"/>
    </source>
</evidence>
<keyword evidence="5" id="KW-0812">Transmembrane</keyword>
<dbReference type="GO" id="GO:0046983">
    <property type="term" value="F:protein dimerization activity"/>
    <property type="evidence" value="ECO:0007669"/>
    <property type="project" value="InterPro"/>
</dbReference>
<feature type="transmembrane region" description="Helical" evidence="5">
    <location>
        <begin position="175"/>
        <end position="195"/>
    </location>
</feature>
<dbReference type="Gene3D" id="1.20.5.1930">
    <property type="match status" value="1"/>
</dbReference>
<protein>
    <submittedName>
        <fullName evidence="7">Two-component system sensor histidine kinase DesK</fullName>
        <ecNumber evidence="7">2.7.13.3</ecNumber>
    </submittedName>
</protein>
<feature type="transmembrane region" description="Helical" evidence="5">
    <location>
        <begin position="105"/>
        <end position="122"/>
    </location>
</feature>
<gene>
    <name evidence="7" type="ORF">HD592_000330</name>
</gene>
<keyword evidence="3" id="KW-0902">Two-component regulatory system</keyword>
<dbReference type="RefSeq" id="WP_184451442.1">
    <property type="nucleotide sequence ID" value="NZ_JACHMK010000001.1"/>
</dbReference>
<sequence>MKDQLTPASAAAAPEAVSSPAPGRNIGAGPGKRARRTIPPRVIALFWSAPFIVFLAYPIIGAVQAGLDKPGPLLLLSETLALGIVYIAAWLVLDSAPRDASHWKRYLVMVGLIAALQVVILVTTAPFGGSGAVFLICYLVSPMALLSPPRWMFPSLALGLALAAIEILVRPSEGYFPLVVILMTANVTILSRLAMDHERLKDVETKQEIALSRERERARIGADLHDILGQTLTGITVKADLAGRLLDAGRVDEARAQLDDLTEMSRAALSDVRDVVAANRTLLPDTEIEAAREVLETAEVRLVVIREGEPAPGAPSTLVAHVIREGCTNAYKHAAPTVVTVTVRADGASVVNDGVKRRGMHAMRSALGSVESAGDAGGGVGRGGTGLDGLRERVGSRGTLTWGGQGDAWTLDLRLHQVGGA</sequence>
<keyword evidence="5" id="KW-0472">Membrane</keyword>
<evidence type="ECO:0000256" key="5">
    <source>
        <dbReference type="SAM" id="Phobius"/>
    </source>
</evidence>
<evidence type="ECO:0000256" key="4">
    <source>
        <dbReference type="SAM" id="MobiDB-lite"/>
    </source>
</evidence>
<proteinExistence type="predicted"/>
<evidence type="ECO:0000256" key="3">
    <source>
        <dbReference type="ARBA" id="ARBA00023012"/>
    </source>
</evidence>